<name>F0R2Q6_PHOSB</name>
<gene>
    <name evidence="1" type="ordered locus">Bacsa_0858</name>
</gene>
<evidence type="ECO:0000313" key="2">
    <source>
        <dbReference type="Proteomes" id="UP000007486"/>
    </source>
</evidence>
<sequence length="32" mass="3700">MTCKIAVMVCKIFPFADYFCNGMPFLILLQQL</sequence>
<proteinExistence type="predicted"/>
<dbReference type="Proteomes" id="UP000007486">
    <property type="component" value="Chromosome"/>
</dbReference>
<dbReference type="STRING" id="667015.Bacsa_0858"/>
<dbReference type="KEGG" id="bsa:Bacsa_0858"/>
<dbReference type="HOGENOM" id="CLU_3388107_0_0_10"/>
<evidence type="ECO:0000313" key="1">
    <source>
        <dbReference type="EMBL" id="ADY35451.1"/>
    </source>
</evidence>
<organism evidence="1 2">
    <name type="scientific">Phocaeicola salanitronis (strain DSM 18170 / JCM 13657 / CCUG 60908 / BL78)</name>
    <name type="common">Bacteroides salanitronis</name>
    <dbReference type="NCBI Taxonomy" id="667015"/>
    <lineage>
        <taxon>Bacteria</taxon>
        <taxon>Pseudomonadati</taxon>
        <taxon>Bacteroidota</taxon>
        <taxon>Bacteroidia</taxon>
        <taxon>Bacteroidales</taxon>
        <taxon>Bacteroidaceae</taxon>
        <taxon>Phocaeicola</taxon>
    </lineage>
</organism>
<keyword evidence="2" id="KW-1185">Reference proteome</keyword>
<dbReference type="EMBL" id="CP002530">
    <property type="protein sequence ID" value="ADY35451.1"/>
    <property type="molecule type" value="Genomic_DNA"/>
</dbReference>
<reference evidence="1 2" key="1">
    <citation type="journal article" date="2011" name="Stand. Genomic Sci.">
        <title>Complete genome sequence of Bacteroides salanitronis type strain (BL78).</title>
        <authorList>
            <person name="Gronow S."/>
            <person name="Held B."/>
            <person name="Lucas S."/>
            <person name="Lapidus A."/>
            <person name="Del Rio T.G."/>
            <person name="Nolan M."/>
            <person name="Tice H."/>
            <person name="Deshpande S."/>
            <person name="Cheng J.F."/>
            <person name="Pitluck S."/>
            <person name="Liolios K."/>
            <person name="Pagani I."/>
            <person name="Ivanova N."/>
            <person name="Mavromatis K."/>
            <person name="Pati A."/>
            <person name="Tapia R."/>
            <person name="Han C."/>
            <person name="Goodwin L."/>
            <person name="Chen A."/>
            <person name="Palaniappan K."/>
            <person name="Land M."/>
            <person name="Hauser L."/>
            <person name="Chang Y.J."/>
            <person name="Jeffries C.D."/>
            <person name="Brambilla E.M."/>
            <person name="Rohde M."/>
            <person name="Goker M."/>
            <person name="Detter J.C."/>
            <person name="Woyke T."/>
            <person name="Bristow J."/>
            <person name="Markowitz V."/>
            <person name="Hugenholtz P."/>
            <person name="Kyrpides N.C."/>
            <person name="Klenk H.P."/>
            <person name="Eisen J.A."/>
        </authorList>
    </citation>
    <scope>NUCLEOTIDE SEQUENCE [LARGE SCALE GENOMIC DNA]</scope>
    <source>
        <strain evidence="1 2">DSM 18170</strain>
    </source>
</reference>
<protein>
    <submittedName>
        <fullName evidence="1">Uncharacterized protein</fullName>
    </submittedName>
</protein>
<dbReference type="AlphaFoldDB" id="F0R2Q6"/>
<accession>F0R2Q6</accession>